<keyword evidence="2" id="KW-0378">Hydrolase</keyword>
<organism evidence="2 3">
    <name type="scientific">Massilia psychrophila</name>
    <dbReference type="NCBI Taxonomy" id="1603353"/>
    <lineage>
        <taxon>Bacteria</taxon>
        <taxon>Pseudomonadati</taxon>
        <taxon>Pseudomonadota</taxon>
        <taxon>Betaproteobacteria</taxon>
        <taxon>Burkholderiales</taxon>
        <taxon>Oxalobacteraceae</taxon>
        <taxon>Telluria group</taxon>
        <taxon>Massilia</taxon>
    </lineage>
</organism>
<dbReference type="GO" id="GO:0016787">
    <property type="term" value="F:hydrolase activity"/>
    <property type="evidence" value="ECO:0007669"/>
    <property type="project" value="UniProtKB-KW"/>
</dbReference>
<dbReference type="Proteomes" id="UP000228593">
    <property type="component" value="Unassembled WGS sequence"/>
</dbReference>
<dbReference type="InterPro" id="IPR050228">
    <property type="entry name" value="Carboxylesterase_BioH"/>
</dbReference>
<dbReference type="InterPro" id="IPR000073">
    <property type="entry name" value="AB_hydrolase_1"/>
</dbReference>
<dbReference type="SUPFAM" id="SSF53474">
    <property type="entry name" value="alpha/beta-Hydrolases"/>
    <property type="match status" value="1"/>
</dbReference>
<dbReference type="PANTHER" id="PTHR43194">
    <property type="entry name" value="HYDROLASE ALPHA/BETA FOLD FAMILY"/>
    <property type="match status" value="1"/>
</dbReference>
<dbReference type="PANTHER" id="PTHR43194:SF2">
    <property type="entry name" value="PEROXISOMAL MEMBRANE PROTEIN LPX1"/>
    <property type="match status" value="1"/>
</dbReference>
<evidence type="ECO:0000259" key="1">
    <source>
        <dbReference type="Pfam" id="PF12697"/>
    </source>
</evidence>
<dbReference type="Pfam" id="PF12697">
    <property type="entry name" value="Abhydrolase_6"/>
    <property type="match status" value="1"/>
</dbReference>
<dbReference type="PRINTS" id="PR00111">
    <property type="entry name" value="ABHYDROLASE"/>
</dbReference>
<proteinExistence type="predicted"/>
<dbReference type="EMBL" id="PDOB01000001">
    <property type="protein sequence ID" value="PIL41642.1"/>
    <property type="molecule type" value="Genomic_DNA"/>
</dbReference>
<keyword evidence="3" id="KW-1185">Reference proteome</keyword>
<protein>
    <submittedName>
        <fullName evidence="2">Alpha/beta hydrolase</fullName>
    </submittedName>
</protein>
<evidence type="ECO:0000313" key="2">
    <source>
        <dbReference type="EMBL" id="PIL41642.1"/>
    </source>
</evidence>
<dbReference type="OrthoDB" id="5380819at2"/>
<reference evidence="2 3" key="1">
    <citation type="submission" date="2017-10" db="EMBL/GenBank/DDBJ databases">
        <title>Massilia psychrophilum sp. nov., a novel purple-pigmented bacterium isolated from Tianshan glacier, Xinjiang Municipality, China.</title>
        <authorList>
            <person name="Wang H."/>
        </authorList>
    </citation>
    <scope>NUCLEOTIDE SEQUENCE [LARGE SCALE GENOMIC DNA]</scope>
    <source>
        <strain evidence="2 3">JCM 30813</strain>
    </source>
</reference>
<dbReference type="RefSeq" id="WP_099914129.1">
    <property type="nucleotide sequence ID" value="NZ_BMHS01000001.1"/>
</dbReference>
<sequence length="246" mass="26205">MTTPILLIHGLFGSLSDPRIAAAFGETTVLAPDLLGYGAYRSADTDGITIEAQADHVAAWMRQRGDAPAHVVGHSIGGAIAMFFASRHPELTRSPTSIEGNFTLKDAFWSNQIAQMALSEVEAIVDGYKANVGGWISASNVAPTQWALDVAQRWLHNQPTSTVRAQARAVVAATGGAEYLDLVRCLLDAGPPFHLIGGARSRADWDVPDWVARIAASNSDIAATGHLMMLDAPERFAAAIMSNCRV</sequence>
<accession>A0A2G8T6K3</accession>
<gene>
    <name evidence="2" type="ORF">CR103_00940</name>
</gene>
<evidence type="ECO:0000313" key="3">
    <source>
        <dbReference type="Proteomes" id="UP000228593"/>
    </source>
</evidence>
<dbReference type="AlphaFoldDB" id="A0A2G8T6K3"/>
<dbReference type="InterPro" id="IPR029058">
    <property type="entry name" value="AB_hydrolase_fold"/>
</dbReference>
<feature type="domain" description="AB hydrolase-1" evidence="1">
    <location>
        <begin position="5"/>
        <end position="239"/>
    </location>
</feature>
<name>A0A2G8T6K3_9BURK</name>
<comment type="caution">
    <text evidence="2">The sequence shown here is derived from an EMBL/GenBank/DDBJ whole genome shotgun (WGS) entry which is preliminary data.</text>
</comment>
<dbReference type="Gene3D" id="3.40.50.1820">
    <property type="entry name" value="alpha/beta hydrolase"/>
    <property type="match status" value="1"/>
</dbReference>